<feature type="transmembrane region" description="Helical" evidence="7">
    <location>
        <begin position="122"/>
        <end position="142"/>
    </location>
</feature>
<dbReference type="RefSeq" id="WP_212518069.1">
    <property type="nucleotide sequence ID" value="NZ_JAGSOH010000025.1"/>
</dbReference>
<feature type="transmembrane region" description="Helical" evidence="7">
    <location>
        <begin position="273"/>
        <end position="295"/>
    </location>
</feature>
<dbReference type="PROSITE" id="PS50850">
    <property type="entry name" value="MFS"/>
    <property type="match status" value="1"/>
</dbReference>
<dbReference type="Pfam" id="PF07690">
    <property type="entry name" value="MFS_1"/>
    <property type="match status" value="1"/>
</dbReference>
<comment type="subcellular location">
    <subcellularLocation>
        <location evidence="1">Cell membrane</location>
        <topology evidence="1">Multi-pass membrane protein</topology>
    </subcellularLocation>
</comment>
<evidence type="ECO:0000256" key="4">
    <source>
        <dbReference type="ARBA" id="ARBA00022989"/>
    </source>
</evidence>
<keyword evidence="5 7" id="KW-0472">Membrane</keyword>
<evidence type="ECO:0000256" key="6">
    <source>
        <dbReference type="SAM" id="MobiDB-lite"/>
    </source>
</evidence>
<accession>A0A941E997</accession>
<feature type="transmembrane region" description="Helical" evidence="7">
    <location>
        <begin position="31"/>
        <end position="58"/>
    </location>
</feature>
<evidence type="ECO:0000256" key="3">
    <source>
        <dbReference type="ARBA" id="ARBA00022692"/>
    </source>
</evidence>
<feature type="compositionally biased region" description="Polar residues" evidence="6">
    <location>
        <begin position="1"/>
        <end position="10"/>
    </location>
</feature>
<sequence>MSQTIEQQQPTEERAPAPEAKQPSLWRSRDYLGLWTGDAISALGTSMSTIAYPLLVLFSSGSVAHAGVITAAAMIGSLLTTLWGGVLADRVSRKALLILSPLIEAAAVGAVALLVLHGRTSIAVLAVAACVGGLAGGVHTAARNPALRRIVPKEQMAVASSQVQGRDMAAQFFGSPLGGLLFSAARWLPFGVDSVTFLFSALGATLIRRPLGPDRTTEESRSRSMLADLREGLGYVKGVPFLRFVALWTPAINMAAGAYFLLFIAVLKYRGAGPAAIGLVNSIALLGGVTGAVLGPMILRRIQARRVLMTACWIFTGAAALTGVLPTPAEIGGSVFLVMLAVVPVNALFAAYQVRLVPDKYNGRASAVVGFGAQALQWIGPLVAGALADALGAPAALLIVAAALVPLAVAPHLSSSLALLERPVEEVAEHRP</sequence>
<dbReference type="AlphaFoldDB" id="A0A941E997"/>
<reference evidence="9" key="1">
    <citation type="submission" date="2021-04" db="EMBL/GenBank/DDBJ databases">
        <title>Genome based classification of Actinospica acidithermotolerans sp. nov., an actinobacterium isolated from an Indonesian hot spring.</title>
        <authorList>
            <person name="Kusuma A.B."/>
            <person name="Putra K.E."/>
            <person name="Nafisah S."/>
            <person name="Loh J."/>
            <person name="Nouioui I."/>
            <person name="Goodfellow M."/>
        </authorList>
    </citation>
    <scope>NUCLEOTIDE SEQUENCE</scope>
    <source>
        <strain evidence="9">MGRD01-02</strain>
    </source>
</reference>
<feature type="transmembrane region" description="Helical" evidence="7">
    <location>
        <begin position="390"/>
        <end position="410"/>
    </location>
</feature>
<keyword evidence="2" id="KW-1003">Cell membrane</keyword>
<protein>
    <submittedName>
        <fullName evidence="9">MFS transporter</fullName>
    </submittedName>
</protein>
<evidence type="ECO:0000256" key="5">
    <source>
        <dbReference type="ARBA" id="ARBA00023136"/>
    </source>
</evidence>
<comment type="caution">
    <text evidence="9">The sequence shown here is derived from an EMBL/GenBank/DDBJ whole genome shotgun (WGS) entry which is preliminary data.</text>
</comment>
<dbReference type="InterPro" id="IPR011701">
    <property type="entry name" value="MFS"/>
</dbReference>
<feature type="domain" description="Major facilitator superfamily (MFS) profile" evidence="8">
    <location>
        <begin position="30"/>
        <end position="418"/>
    </location>
</feature>
<feature type="transmembrane region" description="Helical" evidence="7">
    <location>
        <begin position="364"/>
        <end position="384"/>
    </location>
</feature>
<keyword evidence="10" id="KW-1185">Reference proteome</keyword>
<evidence type="ECO:0000259" key="8">
    <source>
        <dbReference type="PROSITE" id="PS50850"/>
    </source>
</evidence>
<feature type="region of interest" description="Disordered" evidence="6">
    <location>
        <begin position="1"/>
        <end position="22"/>
    </location>
</feature>
<dbReference type="GO" id="GO:0022857">
    <property type="term" value="F:transmembrane transporter activity"/>
    <property type="evidence" value="ECO:0007669"/>
    <property type="project" value="InterPro"/>
</dbReference>
<name>A0A941E997_9ACTN</name>
<organism evidence="9 10">
    <name type="scientific">Actinospica acidithermotolerans</name>
    <dbReference type="NCBI Taxonomy" id="2828514"/>
    <lineage>
        <taxon>Bacteria</taxon>
        <taxon>Bacillati</taxon>
        <taxon>Actinomycetota</taxon>
        <taxon>Actinomycetes</taxon>
        <taxon>Catenulisporales</taxon>
        <taxon>Actinospicaceae</taxon>
        <taxon>Actinospica</taxon>
    </lineage>
</organism>
<feature type="transmembrane region" description="Helical" evidence="7">
    <location>
        <begin position="95"/>
        <end position="116"/>
    </location>
</feature>
<keyword evidence="3 7" id="KW-0812">Transmembrane</keyword>
<feature type="transmembrane region" description="Helical" evidence="7">
    <location>
        <begin position="64"/>
        <end position="88"/>
    </location>
</feature>
<evidence type="ECO:0000313" key="9">
    <source>
        <dbReference type="EMBL" id="MBR7826922.1"/>
    </source>
</evidence>
<dbReference type="PANTHER" id="PTHR23513:SF11">
    <property type="entry name" value="STAPHYLOFERRIN A TRANSPORTER"/>
    <property type="match status" value="1"/>
</dbReference>
<keyword evidence="4 7" id="KW-1133">Transmembrane helix</keyword>
<dbReference type="CDD" id="cd06173">
    <property type="entry name" value="MFS_MefA_like"/>
    <property type="match status" value="1"/>
</dbReference>
<evidence type="ECO:0000256" key="1">
    <source>
        <dbReference type="ARBA" id="ARBA00004651"/>
    </source>
</evidence>
<feature type="transmembrane region" description="Helical" evidence="7">
    <location>
        <begin position="331"/>
        <end position="352"/>
    </location>
</feature>
<dbReference type="GO" id="GO:0005886">
    <property type="term" value="C:plasma membrane"/>
    <property type="evidence" value="ECO:0007669"/>
    <property type="project" value="UniProtKB-SubCell"/>
</dbReference>
<dbReference type="EMBL" id="JAGSOH010000025">
    <property type="protein sequence ID" value="MBR7826922.1"/>
    <property type="molecule type" value="Genomic_DNA"/>
</dbReference>
<evidence type="ECO:0000256" key="2">
    <source>
        <dbReference type="ARBA" id="ARBA00022475"/>
    </source>
</evidence>
<dbReference type="InterPro" id="IPR036259">
    <property type="entry name" value="MFS_trans_sf"/>
</dbReference>
<dbReference type="PANTHER" id="PTHR23513">
    <property type="entry name" value="INTEGRAL MEMBRANE EFFLUX PROTEIN-RELATED"/>
    <property type="match status" value="1"/>
</dbReference>
<dbReference type="SUPFAM" id="SSF103473">
    <property type="entry name" value="MFS general substrate transporter"/>
    <property type="match status" value="1"/>
</dbReference>
<gene>
    <name evidence="9" type="ORF">KDK95_11460</name>
</gene>
<dbReference type="InterPro" id="IPR020846">
    <property type="entry name" value="MFS_dom"/>
</dbReference>
<dbReference type="Proteomes" id="UP000676325">
    <property type="component" value="Unassembled WGS sequence"/>
</dbReference>
<feature type="transmembrane region" description="Helical" evidence="7">
    <location>
        <begin position="245"/>
        <end position="267"/>
    </location>
</feature>
<dbReference type="Gene3D" id="1.20.1250.20">
    <property type="entry name" value="MFS general substrate transporter like domains"/>
    <property type="match status" value="1"/>
</dbReference>
<evidence type="ECO:0000256" key="7">
    <source>
        <dbReference type="SAM" id="Phobius"/>
    </source>
</evidence>
<evidence type="ECO:0000313" key="10">
    <source>
        <dbReference type="Proteomes" id="UP000676325"/>
    </source>
</evidence>
<proteinExistence type="predicted"/>
<feature type="transmembrane region" description="Helical" evidence="7">
    <location>
        <begin position="307"/>
        <end position="325"/>
    </location>
</feature>